<feature type="transmembrane region" description="Helical" evidence="15">
    <location>
        <begin position="68"/>
        <end position="88"/>
    </location>
</feature>
<feature type="transmembrane region" description="Helical" evidence="15">
    <location>
        <begin position="129"/>
        <end position="148"/>
    </location>
</feature>
<evidence type="ECO:0000256" key="2">
    <source>
        <dbReference type="ARBA" id="ARBA00006434"/>
    </source>
</evidence>
<evidence type="ECO:0000256" key="13">
    <source>
        <dbReference type="RuleBase" id="RU362091"/>
    </source>
</evidence>
<feature type="transmembrane region" description="Helical" evidence="15">
    <location>
        <begin position="420"/>
        <end position="438"/>
    </location>
</feature>
<evidence type="ECO:0000256" key="3">
    <source>
        <dbReference type="ARBA" id="ARBA00022448"/>
    </source>
</evidence>
<feature type="region of interest" description="Disordered" evidence="14">
    <location>
        <begin position="463"/>
        <end position="484"/>
    </location>
</feature>
<keyword evidence="6" id="KW-0769">Symport</keyword>
<evidence type="ECO:0000256" key="8">
    <source>
        <dbReference type="ARBA" id="ARBA00023053"/>
    </source>
</evidence>
<keyword evidence="9" id="KW-0406">Ion transport</keyword>
<evidence type="ECO:0000256" key="14">
    <source>
        <dbReference type="SAM" id="MobiDB-lite"/>
    </source>
</evidence>
<evidence type="ECO:0000256" key="9">
    <source>
        <dbReference type="ARBA" id="ARBA00023065"/>
    </source>
</evidence>
<dbReference type="EMBL" id="JACHHZ010000004">
    <property type="protein sequence ID" value="MBB6094801.1"/>
    <property type="molecule type" value="Genomic_DNA"/>
</dbReference>
<evidence type="ECO:0000256" key="5">
    <source>
        <dbReference type="ARBA" id="ARBA00022692"/>
    </source>
</evidence>
<dbReference type="Proteomes" id="UP000588068">
    <property type="component" value="Unassembled WGS sequence"/>
</dbReference>
<dbReference type="Pfam" id="PF00474">
    <property type="entry name" value="SSF"/>
    <property type="match status" value="1"/>
</dbReference>
<feature type="transmembrane region" description="Helical" evidence="15">
    <location>
        <begin position="160"/>
        <end position="181"/>
    </location>
</feature>
<reference evidence="16 17" key="1">
    <citation type="submission" date="2020-08" db="EMBL/GenBank/DDBJ databases">
        <title>Genomic Encyclopedia of Type Strains, Phase IV (KMG-IV): sequencing the most valuable type-strain genomes for metagenomic binning, comparative biology and taxonomic classification.</title>
        <authorList>
            <person name="Goeker M."/>
        </authorList>
    </citation>
    <scope>NUCLEOTIDE SEQUENCE [LARGE SCALE GENOMIC DNA]</scope>
    <source>
        <strain evidence="16 17">DSM 26723</strain>
    </source>
</reference>
<feature type="transmembrane region" description="Helical" evidence="15">
    <location>
        <begin position="274"/>
        <end position="301"/>
    </location>
</feature>
<evidence type="ECO:0000256" key="15">
    <source>
        <dbReference type="SAM" id="Phobius"/>
    </source>
</evidence>
<dbReference type="PANTHER" id="PTHR48086">
    <property type="entry name" value="SODIUM/PROLINE SYMPORTER-RELATED"/>
    <property type="match status" value="1"/>
</dbReference>
<dbReference type="PANTHER" id="PTHR48086:SF3">
    <property type="entry name" value="SODIUM_PROLINE SYMPORTER"/>
    <property type="match status" value="1"/>
</dbReference>
<keyword evidence="7 15" id="KW-1133">Transmembrane helix</keyword>
<keyword evidence="4" id="KW-1003">Cell membrane</keyword>
<dbReference type="PROSITE" id="PS50283">
    <property type="entry name" value="NA_SOLUT_SYMP_3"/>
    <property type="match status" value="1"/>
</dbReference>
<keyword evidence="17" id="KW-1185">Reference proteome</keyword>
<accession>A0A841HND7</accession>
<keyword evidence="10 15" id="KW-0472">Membrane</keyword>
<dbReference type="InterPro" id="IPR050277">
    <property type="entry name" value="Sodium:Solute_Symporter"/>
</dbReference>
<organism evidence="16 17">
    <name type="scientific">Povalibacter uvarum</name>
    <dbReference type="NCBI Taxonomy" id="732238"/>
    <lineage>
        <taxon>Bacteria</taxon>
        <taxon>Pseudomonadati</taxon>
        <taxon>Pseudomonadota</taxon>
        <taxon>Gammaproteobacteria</taxon>
        <taxon>Steroidobacterales</taxon>
        <taxon>Steroidobacteraceae</taxon>
        <taxon>Povalibacter</taxon>
    </lineage>
</organism>
<dbReference type="GO" id="GO:0006814">
    <property type="term" value="P:sodium ion transport"/>
    <property type="evidence" value="ECO:0007669"/>
    <property type="project" value="UniProtKB-KW"/>
</dbReference>
<evidence type="ECO:0000313" key="16">
    <source>
        <dbReference type="EMBL" id="MBB6094801.1"/>
    </source>
</evidence>
<dbReference type="AlphaFoldDB" id="A0A841HND7"/>
<evidence type="ECO:0000256" key="12">
    <source>
        <dbReference type="ARBA" id="ARBA00033708"/>
    </source>
</evidence>
<feature type="transmembrane region" description="Helical" evidence="15">
    <location>
        <begin position="363"/>
        <end position="382"/>
    </location>
</feature>
<dbReference type="GO" id="GO:0005886">
    <property type="term" value="C:plasma membrane"/>
    <property type="evidence" value="ECO:0007669"/>
    <property type="project" value="UniProtKB-SubCell"/>
</dbReference>
<comment type="catalytic activity">
    <reaction evidence="12">
        <text>L-proline(in) + Na(+)(in) = L-proline(out) + Na(+)(out)</text>
        <dbReference type="Rhea" id="RHEA:28967"/>
        <dbReference type="ChEBI" id="CHEBI:29101"/>
        <dbReference type="ChEBI" id="CHEBI:60039"/>
    </reaction>
</comment>
<evidence type="ECO:0000256" key="11">
    <source>
        <dbReference type="ARBA" id="ARBA00023201"/>
    </source>
</evidence>
<dbReference type="InterPro" id="IPR038377">
    <property type="entry name" value="Na/Glc_symporter_sf"/>
</dbReference>
<comment type="caution">
    <text evidence="16">The sequence shown here is derived from an EMBL/GenBank/DDBJ whole genome shotgun (WGS) entry which is preliminary data.</text>
</comment>
<proteinExistence type="inferred from homology"/>
<dbReference type="RefSeq" id="WP_184334201.1">
    <property type="nucleotide sequence ID" value="NZ_JACHHZ010000004.1"/>
</dbReference>
<keyword evidence="3" id="KW-0813">Transport</keyword>
<sequence>MSRSTAALIALSVYGAVLVAIALWGGRRTHNGNDFFLASRRLNAWLVGFSHTANATPAWLLLAFGGSAFAWGLSAIWIWGAVVAGYLLNGFYVAPRLRQLAVGQGSLTLTQVLSADGGDRLQPLIIRSAALILSIALLLEVSAVLHLASSVFAENLGFDVTSSCITAVAAIVIFALVGGFWALSLSDVVQIGVLLVVVVIVPLLALAVTDGREQMEIGFQALGPATTDWFGGKTGVVALAFVLGVSGLGFELTGQAHALNRFMAARDEVTLRRARWISVASVAALLGVTLIAGWTASVVYAGLEQPERAVFVVIDRVLPPGLAAVIIALVLGVVLMGMGNRLLVLASCLSADMKRAVSPLSFAWARVVLVFYAIVALCLALYGGESLLNRAMFAFTAMGAAFGPLLLVRLTGKRVRPGSTLGAMWAGFVLTLLFHVLPDAPGDFLERVFPFVAALGIALTGGERRRNPDRADRSQETVHDRVPI</sequence>
<feature type="transmembrane region" description="Helical" evidence="15">
    <location>
        <begin position="188"/>
        <end position="209"/>
    </location>
</feature>
<dbReference type="InterPro" id="IPR001734">
    <property type="entry name" value="Na/solute_symporter"/>
</dbReference>
<dbReference type="Gene3D" id="1.20.1730.10">
    <property type="entry name" value="Sodium/glucose cotransporter"/>
    <property type="match status" value="1"/>
</dbReference>
<feature type="transmembrane region" description="Helical" evidence="15">
    <location>
        <begin position="229"/>
        <end position="253"/>
    </location>
</feature>
<evidence type="ECO:0000256" key="1">
    <source>
        <dbReference type="ARBA" id="ARBA00004651"/>
    </source>
</evidence>
<evidence type="ECO:0000256" key="7">
    <source>
        <dbReference type="ARBA" id="ARBA00022989"/>
    </source>
</evidence>
<gene>
    <name evidence="16" type="ORF">HNQ60_003688</name>
</gene>
<dbReference type="GO" id="GO:0015293">
    <property type="term" value="F:symporter activity"/>
    <property type="evidence" value="ECO:0007669"/>
    <property type="project" value="UniProtKB-KW"/>
</dbReference>
<evidence type="ECO:0000313" key="17">
    <source>
        <dbReference type="Proteomes" id="UP000588068"/>
    </source>
</evidence>
<comment type="similarity">
    <text evidence="2 13">Belongs to the sodium:solute symporter (SSF) (TC 2.A.21) family.</text>
</comment>
<feature type="transmembrane region" description="Helical" evidence="15">
    <location>
        <begin position="321"/>
        <end position="343"/>
    </location>
</feature>
<protein>
    <submittedName>
        <fullName evidence="16">Sodium/proline symporter</fullName>
    </submittedName>
</protein>
<evidence type="ECO:0000256" key="10">
    <source>
        <dbReference type="ARBA" id="ARBA00023136"/>
    </source>
</evidence>
<evidence type="ECO:0000256" key="4">
    <source>
        <dbReference type="ARBA" id="ARBA00022475"/>
    </source>
</evidence>
<keyword evidence="11" id="KW-0739">Sodium transport</keyword>
<evidence type="ECO:0000256" key="6">
    <source>
        <dbReference type="ARBA" id="ARBA00022847"/>
    </source>
</evidence>
<comment type="subcellular location">
    <subcellularLocation>
        <location evidence="1">Cell membrane</location>
        <topology evidence="1">Multi-pass membrane protein</topology>
    </subcellularLocation>
</comment>
<feature type="transmembrane region" description="Helical" evidence="15">
    <location>
        <begin position="6"/>
        <end position="24"/>
    </location>
</feature>
<keyword evidence="5 15" id="KW-0812">Transmembrane</keyword>
<feature type="transmembrane region" description="Helical" evidence="15">
    <location>
        <begin position="388"/>
        <end position="408"/>
    </location>
</feature>
<keyword evidence="8" id="KW-0915">Sodium</keyword>
<name>A0A841HND7_9GAMM</name>